<dbReference type="RefSeq" id="WP_023663741.1">
    <property type="nucleotide sequence ID" value="NZ_JAALFE010000008.1"/>
</dbReference>
<feature type="chain" id="PRO_5026943593" description="Ferrochelatase" evidence="2">
    <location>
        <begin position="20"/>
        <end position="59"/>
    </location>
</feature>
<keyword evidence="4" id="KW-1185">Reference proteome</keyword>
<protein>
    <recommendedName>
        <fullName evidence="5">Ferrochelatase</fullName>
    </recommendedName>
</protein>
<dbReference type="EMBL" id="JAALFE010000008">
    <property type="protein sequence ID" value="NGQ91185.1"/>
    <property type="molecule type" value="Genomic_DNA"/>
</dbReference>
<proteinExistence type="predicted"/>
<accession>A0A6M1U4N5</accession>
<evidence type="ECO:0000313" key="4">
    <source>
        <dbReference type="Proteomes" id="UP000474758"/>
    </source>
</evidence>
<keyword evidence="1" id="KW-0812">Transmembrane</keyword>
<evidence type="ECO:0000256" key="2">
    <source>
        <dbReference type="SAM" id="SignalP"/>
    </source>
</evidence>
<evidence type="ECO:0008006" key="5">
    <source>
        <dbReference type="Google" id="ProtNLM"/>
    </source>
</evidence>
<evidence type="ECO:0000313" key="3">
    <source>
        <dbReference type="EMBL" id="NGQ91185.1"/>
    </source>
</evidence>
<keyword evidence="1" id="KW-1133">Transmembrane helix</keyword>
<gene>
    <name evidence="3" type="ORF">G5V65_09775</name>
</gene>
<name>A0A6M1U4N5_9RHOB</name>
<feature type="signal peptide" evidence="2">
    <location>
        <begin position="1"/>
        <end position="19"/>
    </location>
</feature>
<organism evidence="3 4">
    <name type="scientific">Paragemmobacter kunshanensis</name>
    <dbReference type="NCBI Taxonomy" id="2583234"/>
    <lineage>
        <taxon>Bacteria</taxon>
        <taxon>Pseudomonadati</taxon>
        <taxon>Pseudomonadota</taxon>
        <taxon>Alphaproteobacteria</taxon>
        <taxon>Rhodobacterales</taxon>
        <taxon>Paracoccaceae</taxon>
        <taxon>Paragemmobacter</taxon>
    </lineage>
</organism>
<comment type="caution">
    <text evidence="3">The sequence shown here is derived from an EMBL/GenBank/DDBJ whole genome shotgun (WGS) entry which is preliminary data.</text>
</comment>
<keyword evidence="1" id="KW-0472">Membrane</keyword>
<dbReference type="AlphaFoldDB" id="A0A6M1U4N5"/>
<feature type="transmembrane region" description="Helical" evidence="1">
    <location>
        <begin position="39"/>
        <end position="57"/>
    </location>
</feature>
<dbReference type="Proteomes" id="UP000474758">
    <property type="component" value="Unassembled WGS sequence"/>
</dbReference>
<sequence length="59" mass="5710">MKKLALAAALTVAASTAFAGGMAEPVMEPEVVEANTSSSAGGIVVPLLLLLVIAAAASN</sequence>
<keyword evidence="2" id="KW-0732">Signal</keyword>
<reference evidence="3 4" key="1">
    <citation type="submission" date="2020-02" db="EMBL/GenBank/DDBJ databases">
        <title>Rhodobacter translucens sp. nov., a novel bacterium isolated from activated sludge.</title>
        <authorList>
            <person name="Liu J."/>
        </authorList>
    </citation>
    <scope>NUCLEOTIDE SEQUENCE [LARGE SCALE GENOMIC DNA]</scope>
    <source>
        <strain evidence="3 4">HX-7-19</strain>
    </source>
</reference>
<evidence type="ECO:0000256" key="1">
    <source>
        <dbReference type="SAM" id="Phobius"/>
    </source>
</evidence>